<proteinExistence type="predicted"/>
<dbReference type="EMBL" id="JTDE01004106">
    <property type="protein sequence ID" value="KAF7255297.1"/>
    <property type="molecule type" value="Genomic_DNA"/>
</dbReference>
<dbReference type="Proteomes" id="UP000822476">
    <property type="component" value="Unassembled WGS sequence"/>
</dbReference>
<evidence type="ECO:0000313" key="2">
    <source>
        <dbReference type="Proteomes" id="UP000822476"/>
    </source>
</evidence>
<evidence type="ECO:0000313" key="1">
    <source>
        <dbReference type="EMBL" id="KAF7255297.1"/>
    </source>
</evidence>
<name>A0A8S9YWJ3_9TREM</name>
<comment type="caution">
    <text evidence="1">The sequence shown here is derived from an EMBL/GenBank/DDBJ whole genome shotgun (WGS) entry which is preliminary data.</text>
</comment>
<keyword evidence="2" id="KW-1185">Reference proteome</keyword>
<sequence length="91" mass="10434">MLITKSVMCILMGLNVYHKLFPGQTTLQNNCTDLHLFVYRRPKTIVDGLLRYVHPISSSLTNECDAFDRSSGIAIEEMLEITEIPTYREIN</sequence>
<dbReference type="AlphaFoldDB" id="A0A8S9YWJ3"/>
<reference evidence="1" key="1">
    <citation type="submission" date="2019-07" db="EMBL/GenBank/DDBJ databases">
        <title>Annotation for the trematode Paragonimus miyazaki's.</title>
        <authorList>
            <person name="Choi Y.-J."/>
        </authorList>
    </citation>
    <scope>NUCLEOTIDE SEQUENCE</scope>
    <source>
        <strain evidence="1">Japan</strain>
    </source>
</reference>
<accession>A0A8S9YWJ3</accession>
<organism evidence="1 2">
    <name type="scientific">Paragonimus skrjabini miyazakii</name>
    <dbReference type="NCBI Taxonomy" id="59628"/>
    <lineage>
        <taxon>Eukaryota</taxon>
        <taxon>Metazoa</taxon>
        <taxon>Spiralia</taxon>
        <taxon>Lophotrochozoa</taxon>
        <taxon>Platyhelminthes</taxon>
        <taxon>Trematoda</taxon>
        <taxon>Digenea</taxon>
        <taxon>Plagiorchiida</taxon>
        <taxon>Troglotremata</taxon>
        <taxon>Troglotrematidae</taxon>
        <taxon>Paragonimus</taxon>
    </lineage>
</organism>
<protein>
    <submittedName>
        <fullName evidence="1">Uncharacterized protein</fullName>
    </submittedName>
</protein>
<gene>
    <name evidence="1" type="ORF">EG68_08306</name>
</gene>